<evidence type="ECO:0000256" key="1">
    <source>
        <dbReference type="SAM" id="Phobius"/>
    </source>
</evidence>
<organism evidence="2 3">
    <name type="scientific">Lysinibacillus pakistanensis</name>
    <dbReference type="NCBI Taxonomy" id="759811"/>
    <lineage>
        <taxon>Bacteria</taxon>
        <taxon>Bacillati</taxon>
        <taxon>Bacillota</taxon>
        <taxon>Bacilli</taxon>
        <taxon>Bacillales</taxon>
        <taxon>Bacillaceae</taxon>
        <taxon>Lysinibacillus</taxon>
    </lineage>
</organism>
<keyword evidence="1" id="KW-0812">Transmembrane</keyword>
<gene>
    <name evidence="2" type="ORF">QNH24_21050</name>
</gene>
<accession>A0AAX3WSD5</accession>
<dbReference type="Proteomes" id="UP001178322">
    <property type="component" value="Chromosome"/>
</dbReference>
<keyword evidence="1" id="KW-0472">Membrane</keyword>
<evidence type="ECO:0000313" key="3">
    <source>
        <dbReference type="Proteomes" id="UP001178322"/>
    </source>
</evidence>
<name>A0AAX3WSD5_9BACI</name>
<dbReference type="AlphaFoldDB" id="A0AAX3WSD5"/>
<protein>
    <submittedName>
        <fullName evidence="2">Stage II sporulation protein P</fullName>
    </submittedName>
</protein>
<dbReference type="EMBL" id="CP126101">
    <property type="protein sequence ID" value="WHY50753.1"/>
    <property type="molecule type" value="Genomic_DNA"/>
</dbReference>
<proteinExistence type="predicted"/>
<keyword evidence="1" id="KW-1133">Transmembrane helix</keyword>
<dbReference type="Pfam" id="PF07454">
    <property type="entry name" value="SpoIIP"/>
    <property type="match status" value="1"/>
</dbReference>
<feature type="transmembrane region" description="Helical" evidence="1">
    <location>
        <begin position="43"/>
        <end position="66"/>
    </location>
</feature>
<sequence>MQNDKEIFDMLKDMYPQHPSKKFVALTENTLRQQARSMNKKRIITKFSVMTSVFLVCSFIFSWLILSNEDSKVSIEINGYGTASSNAIDEKEPVVYIYHSHNTESFIPELQTEKSNQMFSHTKNVTLVGKELSKALKKLQIKAIHDETDIAGILKRKGLPFSDSYKVSRENLQQALAEHNSIRMIFDIHRDSLKRQDSTIEIKGENYARIQFTVSKTSVNYEVNKKFATQLHKQLEELYPGLSRGVEEKGVTPENTYNQELHDNSILLNIGSIENTLEETYRTTDIFAQVVKNYLEGRN</sequence>
<reference evidence="2" key="1">
    <citation type="submission" date="2023-05" db="EMBL/GenBank/DDBJ databases">
        <title>Comparative genomics of Bacillaceae isolates and their secondary metabolite potential.</title>
        <authorList>
            <person name="Song L."/>
            <person name="Nielsen L.J."/>
            <person name="Mohite O."/>
            <person name="Xu X."/>
            <person name="Weber T."/>
            <person name="Kovacs A.T."/>
        </authorList>
    </citation>
    <scope>NUCLEOTIDE SEQUENCE</scope>
    <source>
        <strain evidence="2">LY1</strain>
    </source>
</reference>
<evidence type="ECO:0000313" key="2">
    <source>
        <dbReference type="EMBL" id="WHY50753.1"/>
    </source>
</evidence>
<dbReference type="InterPro" id="IPR010897">
    <property type="entry name" value="Spore_II_P"/>
</dbReference>
<dbReference type="NCBIfam" id="TIGR02867">
    <property type="entry name" value="spore_II_P"/>
    <property type="match status" value="1"/>
</dbReference>
<dbReference type="RefSeq" id="WP_283869391.1">
    <property type="nucleotide sequence ID" value="NZ_CP126101.1"/>
</dbReference>